<dbReference type="EMBL" id="CP011502">
    <property type="protein sequence ID" value="ALX04588.1"/>
    <property type="molecule type" value="Genomic_DNA"/>
</dbReference>
<reference evidence="10 11" key="1">
    <citation type="journal article" date="1991" name="Int. J. Syst. Bacteriol.">
        <title>Description of the erythromycin-producing bacterium Arthrobacter sp. strain NRRL B-3381 as Aeromicrobium erythreum gen. nov., sp. nov.</title>
        <authorList>
            <person name="Miller E.S."/>
            <person name="Woese C.R."/>
            <person name="Brenner S."/>
        </authorList>
    </citation>
    <scope>NUCLEOTIDE SEQUENCE [LARGE SCALE GENOMIC DNA]</scope>
    <source>
        <strain evidence="10 11">AR18</strain>
    </source>
</reference>
<dbReference type="PANTHER" id="PTHR48069:SF3">
    <property type="entry name" value="DIHYDROFOLATE REDUCTASE"/>
    <property type="match status" value="1"/>
</dbReference>
<evidence type="ECO:0000256" key="2">
    <source>
        <dbReference type="ARBA" id="ARBA00009539"/>
    </source>
</evidence>
<keyword evidence="6 7" id="KW-0560">Oxidoreductase</keyword>
<comment type="pathway">
    <text evidence="1 7">Cofactor biosynthesis; tetrahydrofolate biosynthesis; 5,6,7,8-tetrahydrofolate from 7,8-dihydrofolate: step 1/1.</text>
</comment>
<dbReference type="InterPro" id="IPR024072">
    <property type="entry name" value="DHFR-like_dom_sf"/>
</dbReference>
<dbReference type="GO" id="GO:0046452">
    <property type="term" value="P:dihydrofolate metabolic process"/>
    <property type="evidence" value="ECO:0007669"/>
    <property type="project" value="TreeGrafter"/>
</dbReference>
<dbReference type="Pfam" id="PF00186">
    <property type="entry name" value="DHFR_1"/>
    <property type="match status" value="1"/>
</dbReference>
<dbReference type="PROSITE" id="PS51330">
    <property type="entry name" value="DHFR_2"/>
    <property type="match status" value="1"/>
</dbReference>
<keyword evidence="11" id="KW-1185">Reference proteome</keyword>
<comment type="catalytic activity">
    <reaction evidence="7">
        <text>(6S)-5,6,7,8-tetrahydrofolate + NADP(+) = 7,8-dihydrofolate + NADPH + H(+)</text>
        <dbReference type="Rhea" id="RHEA:15009"/>
        <dbReference type="ChEBI" id="CHEBI:15378"/>
        <dbReference type="ChEBI" id="CHEBI:57451"/>
        <dbReference type="ChEBI" id="CHEBI:57453"/>
        <dbReference type="ChEBI" id="CHEBI:57783"/>
        <dbReference type="ChEBI" id="CHEBI:58349"/>
        <dbReference type="EC" id="1.5.1.3"/>
    </reaction>
</comment>
<dbReference type="GO" id="GO:0006730">
    <property type="term" value="P:one-carbon metabolic process"/>
    <property type="evidence" value="ECO:0007669"/>
    <property type="project" value="UniProtKB-KW"/>
</dbReference>
<dbReference type="PATRIC" id="fig|2041.4.peg.1618"/>
<dbReference type="Gene3D" id="3.40.430.10">
    <property type="entry name" value="Dihydrofolate Reductase, subunit A"/>
    <property type="match status" value="1"/>
</dbReference>
<comment type="similarity">
    <text evidence="2 7 8">Belongs to the dihydrofolate reductase family.</text>
</comment>
<evidence type="ECO:0000259" key="9">
    <source>
        <dbReference type="PROSITE" id="PS51330"/>
    </source>
</evidence>
<evidence type="ECO:0000256" key="7">
    <source>
        <dbReference type="PIRNR" id="PIRNR000194"/>
    </source>
</evidence>
<keyword evidence="10" id="KW-0418">Kinase</keyword>
<dbReference type="InterPro" id="IPR001796">
    <property type="entry name" value="DHFR_dom"/>
</dbReference>
<dbReference type="GO" id="GO:0046654">
    <property type="term" value="P:tetrahydrofolate biosynthetic process"/>
    <property type="evidence" value="ECO:0007669"/>
    <property type="project" value="UniProtKB-UniPathway"/>
</dbReference>
<dbReference type="KEGG" id="aer:AERYTH_07715"/>
<dbReference type="GO" id="GO:0050661">
    <property type="term" value="F:NADP binding"/>
    <property type="evidence" value="ECO:0007669"/>
    <property type="project" value="InterPro"/>
</dbReference>
<dbReference type="PANTHER" id="PTHR48069">
    <property type="entry name" value="DIHYDROFOLATE REDUCTASE"/>
    <property type="match status" value="1"/>
</dbReference>
<dbReference type="AlphaFoldDB" id="A0A0U4CPN1"/>
<dbReference type="PIRSF" id="PIRSF000194">
    <property type="entry name" value="DHFR"/>
    <property type="match status" value="1"/>
</dbReference>
<keyword evidence="5 7" id="KW-0521">NADP</keyword>
<feature type="domain" description="DHFR" evidence="9">
    <location>
        <begin position="2"/>
        <end position="167"/>
    </location>
</feature>
<evidence type="ECO:0000256" key="1">
    <source>
        <dbReference type="ARBA" id="ARBA00004903"/>
    </source>
</evidence>
<proteinExistence type="inferred from homology"/>
<evidence type="ECO:0000256" key="4">
    <source>
        <dbReference type="ARBA" id="ARBA00022563"/>
    </source>
</evidence>
<dbReference type="EC" id="1.5.1.3" evidence="3 7"/>
<dbReference type="RefSeq" id="WP_067856805.1">
    <property type="nucleotide sequence ID" value="NZ_CP011502.1"/>
</dbReference>
<dbReference type="OrthoDB" id="9804315at2"/>
<dbReference type="InterPro" id="IPR017925">
    <property type="entry name" value="DHFR_CS"/>
</dbReference>
<comment type="function">
    <text evidence="7">Key enzyme in folate metabolism. Catalyzes an essential reaction for de novo glycine and purine synthesis, and for DNA precursor synthesis.</text>
</comment>
<dbReference type="CDD" id="cd00209">
    <property type="entry name" value="DHFR"/>
    <property type="match status" value="1"/>
</dbReference>
<dbReference type="GO" id="GO:0016301">
    <property type="term" value="F:kinase activity"/>
    <property type="evidence" value="ECO:0007669"/>
    <property type="project" value="UniProtKB-KW"/>
</dbReference>
<dbReference type="Proteomes" id="UP000067689">
    <property type="component" value="Chromosome"/>
</dbReference>
<dbReference type="GO" id="GO:0005829">
    <property type="term" value="C:cytosol"/>
    <property type="evidence" value="ECO:0007669"/>
    <property type="project" value="TreeGrafter"/>
</dbReference>
<dbReference type="GO" id="GO:0046655">
    <property type="term" value="P:folic acid metabolic process"/>
    <property type="evidence" value="ECO:0007669"/>
    <property type="project" value="TreeGrafter"/>
</dbReference>
<dbReference type="InterPro" id="IPR012259">
    <property type="entry name" value="DHFR"/>
</dbReference>
<organism evidence="10 11">
    <name type="scientific">Aeromicrobium erythreum</name>
    <dbReference type="NCBI Taxonomy" id="2041"/>
    <lineage>
        <taxon>Bacteria</taxon>
        <taxon>Bacillati</taxon>
        <taxon>Actinomycetota</taxon>
        <taxon>Actinomycetes</taxon>
        <taxon>Propionibacteriales</taxon>
        <taxon>Nocardioidaceae</taxon>
        <taxon>Aeromicrobium</taxon>
    </lineage>
</organism>
<evidence type="ECO:0000256" key="6">
    <source>
        <dbReference type="ARBA" id="ARBA00023002"/>
    </source>
</evidence>
<name>A0A0U4CPN1_9ACTN</name>
<evidence type="ECO:0000313" key="11">
    <source>
        <dbReference type="Proteomes" id="UP000067689"/>
    </source>
</evidence>
<dbReference type="PRINTS" id="PR00070">
    <property type="entry name" value="DHFR"/>
</dbReference>
<gene>
    <name evidence="10" type="ORF">AERYTH_07715</name>
</gene>
<dbReference type="UniPathway" id="UPA00077">
    <property type="reaction ID" value="UER00158"/>
</dbReference>
<evidence type="ECO:0000256" key="3">
    <source>
        <dbReference type="ARBA" id="ARBA00012856"/>
    </source>
</evidence>
<evidence type="ECO:0000313" key="10">
    <source>
        <dbReference type="EMBL" id="ALX04588.1"/>
    </source>
</evidence>
<accession>A0A0U4CPN1</accession>
<sequence>MSVTLVVAMGANRVIGVDGALPWRLPEDLAHFKRLTLGHPMVMGRTTYDSIGRPLPGRTTIVLTRDPDWSAGPQGDGVLVAASLEEALATAHELDDDVFLVGGAQVYAQALEQGLVDVMVVTRVAASPDGDAFFPRVDWEAWQEVGRVPSVGPEPDRVPFDIVTYGRAS</sequence>
<dbReference type="GO" id="GO:0004146">
    <property type="term" value="F:dihydrofolate reductase activity"/>
    <property type="evidence" value="ECO:0007669"/>
    <property type="project" value="UniProtKB-EC"/>
</dbReference>
<keyword evidence="4 7" id="KW-0554">One-carbon metabolism</keyword>
<keyword evidence="10" id="KW-0808">Transferase</keyword>
<evidence type="ECO:0000256" key="5">
    <source>
        <dbReference type="ARBA" id="ARBA00022857"/>
    </source>
</evidence>
<dbReference type="STRING" id="2041.AERYTH_07715"/>
<evidence type="ECO:0000256" key="8">
    <source>
        <dbReference type="RuleBase" id="RU004474"/>
    </source>
</evidence>
<protein>
    <recommendedName>
        <fullName evidence="3 7">Dihydrofolate reductase</fullName>
        <ecNumber evidence="3 7">1.5.1.3</ecNumber>
    </recommendedName>
</protein>
<dbReference type="SUPFAM" id="SSF53597">
    <property type="entry name" value="Dihydrofolate reductase-like"/>
    <property type="match status" value="1"/>
</dbReference>
<dbReference type="PROSITE" id="PS00075">
    <property type="entry name" value="DHFR_1"/>
    <property type="match status" value="1"/>
</dbReference>